<comment type="cofactor">
    <cofactor evidence="1">
        <name>pantetheine 4'-phosphate</name>
        <dbReference type="ChEBI" id="CHEBI:47942"/>
    </cofactor>
</comment>
<dbReference type="InterPro" id="IPR001227">
    <property type="entry name" value="Ac_transferase_dom_sf"/>
</dbReference>
<dbReference type="Gene3D" id="3.10.129.110">
    <property type="entry name" value="Polyketide synthase dehydratase"/>
    <property type="match status" value="1"/>
</dbReference>
<dbReference type="Proteomes" id="UP000198226">
    <property type="component" value="Chromosome I"/>
</dbReference>
<dbReference type="Pfam" id="PF14765">
    <property type="entry name" value="PS-DH"/>
    <property type="match status" value="1"/>
</dbReference>
<dbReference type="GO" id="GO:0006633">
    <property type="term" value="P:fatty acid biosynthetic process"/>
    <property type="evidence" value="ECO:0007669"/>
    <property type="project" value="InterPro"/>
</dbReference>
<dbReference type="RefSeq" id="WP_089003840.1">
    <property type="nucleotide sequence ID" value="NZ_LT607752.1"/>
</dbReference>
<dbReference type="PANTHER" id="PTHR43775">
    <property type="entry name" value="FATTY ACID SYNTHASE"/>
    <property type="match status" value="1"/>
</dbReference>
<dbReference type="InterPro" id="IPR018201">
    <property type="entry name" value="Ketoacyl_synth_AS"/>
</dbReference>
<dbReference type="Pfam" id="PF21089">
    <property type="entry name" value="PKS_DH_N"/>
    <property type="match status" value="1"/>
</dbReference>
<dbReference type="GO" id="GO:0004315">
    <property type="term" value="F:3-oxoacyl-[acyl-carrier-protein] synthase activity"/>
    <property type="evidence" value="ECO:0007669"/>
    <property type="project" value="InterPro"/>
</dbReference>
<keyword evidence="8" id="KW-0012">Acyltransferase</keyword>
<keyword evidence="5" id="KW-0808">Transferase</keyword>
<dbReference type="Pfam" id="PF08990">
    <property type="entry name" value="Docking"/>
    <property type="match status" value="1"/>
</dbReference>
<dbReference type="Gene3D" id="3.40.366.10">
    <property type="entry name" value="Malonyl-Coenzyme A Acyl Carrier Protein, domain 2"/>
    <property type="match status" value="1"/>
</dbReference>
<dbReference type="SMART" id="SM00825">
    <property type="entry name" value="PKS_KS"/>
    <property type="match status" value="1"/>
</dbReference>
<dbReference type="Gene3D" id="3.30.70.3290">
    <property type="match status" value="1"/>
</dbReference>
<dbReference type="OrthoDB" id="3406074at2"/>
<dbReference type="InterPro" id="IPR016036">
    <property type="entry name" value="Malonyl_transacylase_ACP-bd"/>
</dbReference>
<dbReference type="Pfam" id="PF22953">
    <property type="entry name" value="SpnB_Rossmann"/>
    <property type="match status" value="1"/>
</dbReference>
<dbReference type="Pfam" id="PF00698">
    <property type="entry name" value="Acyl_transf_1"/>
    <property type="match status" value="1"/>
</dbReference>
<evidence type="ECO:0000256" key="5">
    <source>
        <dbReference type="ARBA" id="ARBA00022679"/>
    </source>
</evidence>
<protein>
    <submittedName>
        <fullName evidence="13">Rifamycin polyketide synthase modules 7 and 8</fullName>
    </submittedName>
</protein>
<dbReference type="InterPro" id="IPR049900">
    <property type="entry name" value="PKS_mFAS_DH"/>
</dbReference>
<keyword evidence="4" id="KW-0597">Phosphoprotein</keyword>
<dbReference type="SMART" id="SM00823">
    <property type="entry name" value="PKS_PP"/>
    <property type="match status" value="1"/>
</dbReference>
<feature type="active site" description="Proton acceptor; for dehydratase activity" evidence="9">
    <location>
        <position position="979"/>
    </location>
</feature>
<dbReference type="InterPro" id="IPR014031">
    <property type="entry name" value="Ketoacyl_synth_C"/>
</dbReference>
<dbReference type="CDD" id="cd00833">
    <property type="entry name" value="PKS"/>
    <property type="match status" value="1"/>
</dbReference>
<dbReference type="Pfam" id="PF00109">
    <property type="entry name" value="ketoacyl-synt"/>
    <property type="match status" value="1"/>
</dbReference>
<name>A0A1C5GNG7_9ACTN</name>
<evidence type="ECO:0000313" key="14">
    <source>
        <dbReference type="Proteomes" id="UP000198226"/>
    </source>
</evidence>
<dbReference type="InterPro" id="IPR049552">
    <property type="entry name" value="PKS_DH_N"/>
</dbReference>
<evidence type="ECO:0000256" key="2">
    <source>
        <dbReference type="ARBA" id="ARBA00004792"/>
    </source>
</evidence>
<evidence type="ECO:0000256" key="7">
    <source>
        <dbReference type="ARBA" id="ARBA00023268"/>
    </source>
</evidence>
<dbReference type="SMART" id="SM00826">
    <property type="entry name" value="PKS_DH"/>
    <property type="match status" value="1"/>
</dbReference>
<dbReference type="FunFam" id="3.40.366.10:FF:000002">
    <property type="entry name" value="Probable polyketide synthase 2"/>
    <property type="match status" value="1"/>
</dbReference>
<dbReference type="SUPFAM" id="SSF47336">
    <property type="entry name" value="ACP-like"/>
    <property type="match status" value="1"/>
</dbReference>
<dbReference type="CDD" id="cd08956">
    <property type="entry name" value="KR_3_FAS_SDR_x"/>
    <property type="match status" value="1"/>
</dbReference>
<dbReference type="SUPFAM" id="SSF51735">
    <property type="entry name" value="NAD(P)-binding Rossmann-fold domains"/>
    <property type="match status" value="2"/>
</dbReference>
<dbReference type="InterPro" id="IPR006162">
    <property type="entry name" value="Ppantetheine_attach_site"/>
</dbReference>
<dbReference type="InterPro" id="IPR049551">
    <property type="entry name" value="PKS_DH_C"/>
</dbReference>
<keyword evidence="7" id="KW-0511">Multifunctional enzyme</keyword>
<dbReference type="InterPro" id="IPR036299">
    <property type="entry name" value="Polyketide_synth_docking_sf"/>
</dbReference>
<dbReference type="InterPro" id="IPR015083">
    <property type="entry name" value="NorB/c/GfsB-D-like_docking"/>
</dbReference>
<dbReference type="PROSITE" id="PS52019">
    <property type="entry name" value="PKS_MFAS_DH"/>
    <property type="match status" value="1"/>
</dbReference>
<dbReference type="Pfam" id="PF08659">
    <property type="entry name" value="KR"/>
    <property type="match status" value="1"/>
</dbReference>
<dbReference type="GO" id="GO:0031177">
    <property type="term" value="F:phosphopantetheine binding"/>
    <property type="evidence" value="ECO:0007669"/>
    <property type="project" value="InterPro"/>
</dbReference>
<dbReference type="EMBL" id="LT607752">
    <property type="protein sequence ID" value="SCG35350.1"/>
    <property type="molecule type" value="Genomic_DNA"/>
</dbReference>
<dbReference type="SMART" id="SM01294">
    <property type="entry name" value="PKS_PP_betabranch"/>
    <property type="match status" value="1"/>
</dbReference>
<proteinExistence type="predicted"/>
<comment type="pathway">
    <text evidence="2">Antibiotic biosynthesis.</text>
</comment>
<feature type="domain" description="PKS/mFAS DH" evidence="12">
    <location>
        <begin position="947"/>
        <end position="1221"/>
    </location>
</feature>
<dbReference type="InterPro" id="IPR020807">
    <property type="entry name" value="PKS_DH"/>
</dbReference>
<keyword evidence="3" id="KW-0596">Phosphopantetheine</keyword>
<dbReference type="Pfam" id="PF16197">
    <property type="entry name" value="KAsynt_C_assoc"/>
    <property type="match status" value="1"/>
</dbReference>
<evidence type="ECO:0000259" key="11">
    <source>
        <dbReference type="PROSITE" id="PS52004"/>
    </source>
</evidence>
<evidence type="ECO:0000256" key="1">
    <source>
        <dbReference type="ARBA" id="ARBA00001957"/>
    </source>
</evidence>
<evidence type="ECO:0000256" key="9">
    <source>
        <dbReference type="PROSITE-ProRule" id="PRU01363"/>
    </source>
</evidence>
<dbReference type="SUPFAM" id="SSF52151">
    <property type="entry name" value="FabD/lysophospholipase-like"/>
    <property type="match status" value="1"/>
</dbReference>
<dbReference type="InterPro" id="IPR016039">
    <property type="entry name" value="Thiolase-like"/>
</dbReference>
<sequence length="1807" mass="186628">MADEVQLRDYLRRAIGDARDARRRLREVEDQAREPIAIVGMACRYPGGVTSPEELWRVVADGVDAVAGFPTDRGWDLDALFDPDPDRPGTSYTSRGGFLDGAGRFDAGFFGISPREALAMDPQQRLLLETSWEAMERAGVDPWSWRGSDVGVFTGLSSQGYGAGSGRPVAPELEGFAGTGAAPCIATGRVSYVFGFEGPAVTVDTGCSSSLVAMHLAVQALRQGECSAALAGGAMVMAQPGSFLSFSRQRGLAADGRCKAFAEGADGMGLAEGVGVVLLERLSVARERGHRVLAVLRGSAVNQDGASNGLTAPNGPSQQRVIRAALASAGLAASEVDVVEGHGTGTVLGDPIEAQALLATYGQGRDPQLPLWLGSVKSNIGHTQAAAGVAGVIKMVQALRHGVLPPTLHVQQPSTEVDWSAGAVELLTEARPWPRGDRPRRAGVSSFGISGTNAHLIIEEAPEEVPGEAAEESGADLPASAVTPLAGGVVPLAPEVVPLVVTARTAGSLAGQAARLGAYLESSPVPLAEVAGALVTDRTRWDERAVVVAGTVGEASAGLAALARGETATGVLTGSGSAGKVVWVFPGQGTQWVGMGRELLDTSPVFAARIAEVDAALTPWIDWSLVDVLRGDVDPGLADRVDVLQPASFAVMLGLAAVWTSVGVVPDAVVGHSQGEIAAACAAGALSLADAARVVALRSQAIAAKLSGRGGMASVALAEEDALDRLRPWADRVEVAAVNSPTSLVIAGDAEALDEALAALAGQEVRVRRVAVDYASHSRHVEDIRDALADTLAPITAQAPVVPFRSTVTGSWIRDAGVVDGGYWYENLRRQVGFGPAVADLVEQGYRVFVEVSAHPVLVQPISETVDDADVVVTGTLRRDDGGPRRLLTSMAEVFVHGVPVDWHGILPPATGHLDLPTYAFDHEHFWLRSEEAATDAASLGQWPTEHPLLGATVALPGSDGRVFTAWLSLRAHPWLADHGVDGVPVLPGSALVEFAVRAGDEVGCPTLDRLVTEAPLVLPEEGGVRVQVTVGGPADDGTRTVEVHALPDGVDDGWTRHARGTLSAGSPPDPGFDFTAWPPAGAQQVDPADRYAELAARGYAYGPAFQGLRAVWERGDEVFAEVALPDDVGTGADGFGIHPALLDAALHTAPPTTGDGSDGPWLPADWTGLALHAAGAPALRVRLVPGADGVVSLAAADGTGSPVLTVGSVAFRPVPVAGPAAATPTRDALFRVEWTRLPATTEPAGPRPDVEVLEVAGGADALAVTTGALAALQGRLARAEQPRLLVVVRGAAPVGDGAVVDPGAAAVWGLVRSAQAENPERIVLLDPDADGAVDEVLGAVLASGEPEVAVRAGALFVPRLARVDAPVPETPAGFGPDATVLVSGAGVLGVLTARHLVYRHGVRRLVLASRRGPDAEGMADLVAELTGQGAEVSVVAGDLSRRDDVAALLARHRPTGVVHTAGVLDDGVIEALTPQRLARVFAPKVDAVRHLDELTRDLDLDAFVVFSSGSGVFGSPGQGNYAAANAFLDAAMANRRAAGLPGVSLAWGLWEQATGMTAHLGGADQARMSRGGVRPITAAEGVDLFDAALAAGPALLVPVKLDLRQLRAGGVVPHLLRVLVKPARQQARRAAGGDGGLAQRLAGRSPAEQEALLLDLVRAQVAVVLGYSGAAAVRADGAFKDAGFDSLTSVELRNRLREATGLKLPATMAFDYPTPAALARHLRDELGTGGDALTQVTTRIEEVESLIGDLALDESARSALTLRLQGLVARFAGVREQGGAASVAEQLESASADDVLDFIDAELGLT</sequence>
<feature type="domain" description="Ketosynthase family 3 (KS3)" evidence="11">
    <location>
        <begin position="33"/>
        <end position="460"/>
    </location>
</feature>
<feature type="region of interest" description="N-terminal hotdog fold" evidence="9">
    <location>
        <begin position="947"/>
        <end position="1070"/>
    </location>
</feature>
<dbReference type="InterPro" id="IPR057326">
    <property type="entry name" value="KR_dom"/>
</dbReference>
<evidence type="ECO:0000256" key="6">
    <source>
        <dbReference type="ARBA" id="ARBA00023194"/>
    </source>
</evidence>
<evidence type="ECO:0000256" key="8">
    <source>
        <dbReference type="ARBA" id="ARBA00023315"/>
    </source>
</evidence>
<dbReference type="FunFam" id="1.10.1200.10:FF:000007">
    <property type="entry name" value="Probable polyketide synthase pks17"/>
    <property type="match status" value="1"/>
</dbReference>
<dbReference type="InterPro" id="IPR014043">
    <property type="entry name" value="Acyl_transferase_dom"/>
</dbReference>
<dbReference type="PROSITE" id="PS50075">
    <property type="entry name" value="CARRIER"/>
    <property type="match status" value="1"/>
</dbReference>
<reference evidence="14" key="1">
    <citation type="submission" date="2016-06" db="EMBL/GenBank/DDBJ databases">
        <authorList>
            <person name="Varghese N."/>
            <person name="Submissions Spin"/>
        </authorList>
    </citation>
    <scope>NUCLEOTIDE SEQUENCE [LARGE SCALE GENOMIC DNA]</scope>
    <source>
        <strain evidence="14">DSM 44983</strain>
    </source>
</reference>
<dbReference type="SMART" id="SM00822">
    <property type="entry name" value="PKS_KR"/>
    <property type="match status" value="1"/>
</dbReference>
<dbReference type="PANTHER" id="PTHR43775:SF51">
    <property type="entry name" value="INACTIVE PHENOLPHTHIOCEROL SYNTHESIS POLYKETIDE SYNTHASE TYPE I PKS1-RELATED"/>
    <property type="match status" value="1"/>
</dbReference>
<evidence type="ECO:0000259" key="12">
    <source>
        <dbReference type="PROSITE" id="PS52019"/>
    </source>
</evidence>
<keyword evidence="14" id="KW-1185">Reference proteome</keyword>
<feature type="domain" description="Carrier" evidence="10">
    <location>
        <begin position="1652"/>
        <end position="1727"/>
    </location>
</feature>
<dbReference type="PROSITE" id="PS52004">
    <property type="entry name" value="KS3_2"/>
    <property type="match status" value="1"/>
</dbReference>
<dbReference type="PROSITE" id="PS00606">
    <property type="entry name" value="KS3_1"/>
    <property type="match status" value="1"/>
</dbReference>
<dbReference type="InterPro" id="IPR013968">
    <property type="entry name" value="PKS_KR"/>
</dbReference>
<dbReference type="SUPFAM" id="SSF53901">
    <property type="entry name" value="Thiolase-like"/>
    <property type="match status" value="1"/>
</dbReference>
<dbReference type="Gene3D" id="3.40.50.720">
    <property type="entry name" value="NAD(P)-binding Rossmann-like Domain"/>
    <property type="match status" value="1"/>
</dbReference>
<evidence type="ECO:0000313" key="13">
    <source>
        <dbReference type="EMBL" id="SCG35350.1"/>
    </source>
</evidence>
<dbReference type="Pfam" id="PF02801">
    <property type="entry name" value="Ketoacyl-synt_C"/>
    <property type="match status" value="1"/>
</dbReference>
<organism evidence="13 14">
    <name type="scientific">Micromonospora rifamycinica</name>
    <dbReference type="NCBI Taxonomy" id="291594"/>
    <lineage>
        <taxon>Bacteria</taxon>
        <taxon>Bacillati</taxon>
        <taxon>Actinomycetota</taxon>
        <taxon>Actinomycetes</taxon>
        <taxon>Micromonosporales</taxon>
        <taxon>Micromonosporaceae</taxon>
        <taxon>Micromonospora</taxon>
    </lineage>
</organism>
<evidence type="ECO:0000256" key="4">
    <source>
        <dbReference type="ARBA" id="ARBA00022553"/>
    </source>
</evidence>
<dbReference type="InterPro" id="IPR020806">
    <property type="entry name" value="PKS_PP-bd"/>
</dbReference>
<dbReference type="PROSITE" id="PS00012">
    <property type="entry name" value="PHOSPHOPANTETHEINE"/>
    <property type="match status" value="1"/>
</dbReference>
<evidence type="ECO:0000259" key="10">
    <source>
        <dbReference type="PROSITE" id="PS50075"/>
    </source>
</evidence>
<dbReference type="InterPro" id="IPR009081">
    <property type="entry name" value="PP-bd_ACP"/>
</dbReference>
<dbReference type="InterPro" id="IPR055123">
    <property type="entry name" value="SpnB-like_Rossmann"/>
</dbReference>
<dbReference type="FunFam" id="3.40.47.10:FF:000019">
    <property type="entry name" value="Polyketide synthase type I"/>
    <property type="match status" value="1"/>
</dbReference>
<dbReference type="InterPro" id="IPR036736">
    <property type="entry name" value="ACP-like_sf"/>
</dbReference>
<accession>A0A1C5GNG7</accession>
<evidence type="ECO:0000256" key="3">
    <source>
        <dbReference type="ARBA" id="ARBA00022450"/>
    </source>
</evidence>
<dbReference type="InterPro" id="IPR014030">
    <property type="entry name" value="Ketoacyl_synth_N"/>
</dbReference>
<dbReference type="Gene3D" id="3.40.47.10">
    <property type="match status" value="1"/>
</dbReference>
<keyword evidence="6" id="KW-0045">Antibiotic biosynthesis</keyword>
<dbReference type="InterPro" id="IPR036291">
    <property type="entry name" value="NAD(P)-bd_dom_sf"/>
</dbReference>
<feature type="region of interest" description="C-terminal hotdog fold" evidence="9">
    <location>
        <begin position="1083"/>
        <end position="1221"/>
    </location>
</feature>
<dbReference type="GO" id="GO:0004312">
    <property type="term" value="F:fatty acid synthase activity"/>
    <property type="evidence" value="ECO:0007669"/>
    <property type="project" value="TreeGrafter"/>
</dbReference>
<dbReference type="SMART" id="SM00827">
    <property type="entry name" value="PKS_AT"/>
    <property type="match status" value="1"/>
</dbReference>
<dbReference type="Gene3D" id="1.10.1200.10">
    <property type="entry name" value="ACP-like"/>
    <property type="match status" value="1"/>
</dbReference>
<feature type="active site" description="Proton donor; for dehydratase activity" evidence="9">
    <location>
        <position position="1144"/>
    </location>
</feature>
<dbReference type="Pfam" id="PF00550">
    <property type="entry name" value="PP-binding"/>
    <property type="match status" value="1"/>
</dbReference>
<dbReference type="InterPro" id="IPR042104">
    <property type="entry name" value="PKS_dehydratase_sf"/>
</dbReference>
<dbReference type="SUPFAM" id="SSF55048">
    <property type="entry name" value="Probable ACP-binding domain of malonyl-CoA ACP transacylase"/>
    <property type="match status" value="1"/>
</dbReference>
<dbReference type="InterPro" id="IPR020841">
    <property type="entry name" value="PKS_Beta-ketoAc_synthase_dom"/>
</dbReference>
<dbReference type="InterPro" id="IPR016035">
    <property type="entry name" value="Acyl_Trfase/lysoPLipase"/>
</dbReference>
<gene>
    <name evidence="13" type="ORF">GA0070623_0080</name>
</gene>
<dbReference type="InterPro" id="IPR032821">
    <property type="entry name" value="PKS_assoc"/>
</dbReference>
<dbReference type="InterPro" id="IPR050091">
    <property type="entry name" value="PKS_NRPS_Biosynth_Enz"/>
</dbReference>
<dbReference type="GO" id="GO:0033068">
    <property type="term" value="P:macrolide biosynthetic process"/>
    <property type="evidence" value="ECO:0007669"/>
    <property type="project" value="UniProtKB-ARBA"/>
</dbReference>
<dbReference type="SUPFAM" id="SSF101173">
    <property type="entry name" value="Docking domain B of the erythromycin polyketide synthase (DEBS)"/>
    <property type="match status" value="1"/>
</dbReference>